<dbReference type="EMBL" id="JACCQK010000778">
    <property type="protein sequence ID" value="MBG0780541.1"/>
    <property type="molecule type" value="Genomic_DNA"/>
</dbReference>
<feature type="modified residue" description="4-aspartylphosphate" evidence="2">
    <location>
        <position position="53"/>
    </location>
</feature>
<feature type="domain" description="Response regulatory" evidence="3">
    <location>
        <begin position="4"/>
        <end position="73"/>
    </location>
</feature>
<dbReference type="Proteomes" id="UP000706172">
    <property type="component" value="Unassembled WGS sequence"/>
</dbReference>
<organism evidence="4 5">
    <name type="scientific">Desulfotignum balticum</name>
    <dbReference type="NCBI Taxonomy" id="115781"/>
    <lineage>
        <taxon>Bacteria</taxon>
        <taxon>Pseudomonadati</taxon>
        <taxon>Thermodesulfobacteriota</taxon>
        <taxon>Desulfobacteria</taxon>
        <taxon>Desulfobacterales</taxon>
        <taxon>Desulfobacteraceae</taxon>
        <taxon>Desulfotignum</taxon>
    </lineage>
</organism>
<evidence type="ECO:0000259" key="3">
    <source>
        <dbReference type="PROSITE" id="PS50110"/>
    </source>
</evidence>
<evidence type="ECO:0000313" key="5">
    <source>
        <dbReference type="Proteomes" id="UP000706172"/>
    </source>
</evidence>
<dbReference type="Pfam" id="PF00072">
    <property type="entry name" value="Response_reg"/>
    <property type="match status" value="1"/>
</dbReference>
<reference evidence="4" key="1">
    <citation type="submission" date="2020-07" db="EMBL/GenBank/DDBJ databases">
        <title>Severe corrosion of carbon steel in oil field produced water can be linked to methanogenic archaea containing a special type of NiFe hydrogenase.</title>
        <authorList>
            <person name="Lahme S."/>
            <person name="Mand J."/>
            <person name="Longwell J."/>
            <person name="Smith R."/>
            <person name="Enning D."/>
        </authorList>
    </citation>
    <scope>NUCLEOTIDE SEQUENCE</scope>
    <source>
        <strain evidence="4">MIC098Bin6</strain>
    </source>
</reference>
<dbReference type="InterPro" id="IPR001789">
    <property type="entry name" value="Sig_transdc_resp-reg_receiver"/>
</dbReference>
<accession>A0A931G8J1</accession>
<dbReference type="GO" id="GO:0000160">
    <property type="term" value="P:phosphorelay signal transduction system"/>
    <property type="evidence" value="ECO:0007669"/>
    <property type="project" value="InterPro"/>
</dbReference>
<dbReference type="Gene3D" id="3.40.50.2300">
    <property type="match status" value="1"/>
</dbReference>
<evidence type="ECO:0000256" key="2">
    <source>
        <dbReference type="PROSITE-ProRule" id="PRU00169"/>
    </source>
</evidence>
<sequence>MTNKLLVVDDEDGIREVLRITLTDAGYEVFTAENGFTGLDMVKTHKPDIVLTDIRMPGMDGMALLKSVKQLFP</sequence>
<name>A0A931G8J1_9BACT</name>
<evidence type="ECO:0000313" key="4">
    <source>
        <dbReference type="EMBL" id="MBG0780541.1"/>
    </source>
</evidence>
<gene>
    <name evidence="4" type="ORF">H0S81_11525</name>
</gene>
<dbReference type="PANTHER" id="PTHR44591:SF3">
    <property type="entry name" value="RESPONSE REGULATORY DOMAIN-CONTAINING PROTEIN"/>
    <property type="match status" value="1"/>
</dbReference>
<dbReference type="InterPro" id="IPR050595">
    <property type="entry name" value="Bact_response_regulator"/>
</dbReference>
<feature type="non-terminal residue" evidence="4">
    <location>
        <position position="73"/>
    </location>
</feature>
<proteinExistence type="predicted"/>
<dbReference type="AlphaFoldDB" id="A0A931G8J1"/>
<dbReference type="PROSITE" id="PS50110">
    <property type="entry name" value="RESPONSE_REGULATORY"/>
    <property type="match status" value="1"/>
</dbReference>
<comment type="caution">
    <text evidence="4">The sequence shown here is derived from an EMBL/GenBank/DDBJ whole genome shotgun (WGS) entry which is preliminary data.</text>
</comment>
<protein>
    <submittedName>
        <fullName evidence="4">Response regulator</fullName>
    </submittedName>
</protein>
<dbReference type="InterPro" id="IPR011006">
    <property type="entry name" value="CheY-like_superfamily"/>
</dbReference>
<dbReference type="SUPFAM" id="SSF52172">
    <property type="entry name" value="CheY-like"/>
    <property type="match status" value="1"/>
</dbReference>
<evidence type="ECO:0000256" key="1">
    <source>
        <dbReference type="ARBA" id="ARBA00022553"/>
    </source>
</evidence>
<dbReference type="PANTHER" id="PTHR44591">
    <property type="entry name" value="STRESS RESPONSE REGULATOR PROTEIN 1"/>
    <property type="match status" value="1"/>
</dbReference>
<keyword evidence="1 2" id="KW-0597">Phosphoprotein</keyword>